<dbReference type="VEuPathDB" id="VectorBase:AMEM008670"/>
<name>A0A182V4F6_ANOME</name>
<proteinExistence type="predicted"/>
<dbReference type="Proteomes" id="UP000075903">
    <property type="component" value="Unassembled WGS sequence"/>
</dbReference>
<dbReference type="STRING" id="30066.A0A182V4F6"/>
<organism evidence="2 3">
    <name type="scientific">Anopheles merus</name>
    <name type="common">Mosquito</name>
    <dbReference type="NCBI Taxonomy" id="30066"/>
    <lineage>
        <taxon>Eukaryota</taxon>
        <taxon>Metazoa</taxon>
        <taxon>Ecdysozoa</taxon>
        <taxon>Arthropoda</taxon>
        <taxon>Hexapoda</taxon>
        <taxon>Insecta</taxon>
        <taxon>Pterygota</taxon>
        <taxon>Neoptera</taxon>
        <taxon>Endopterygota</taxon>
        <taxon>Diptera</taxon>
        <taxon>Nematocera</taxon>
        <taxon>Culicoidea</taxon>
        <taxon>Culicidae</taxon>
        <taxon>Anophelinae</taxon>
        <taxon>Anopheles</taxon>
    </lineage>
</organism>
<reference evidence="2" key="1">
    <citation type="submission" date="2020-05" db="UniProtKB">
        <authorList>
            <consortium name="EnsemblMetazoa"/>
        </authorList>
    </citation>
    <scope>IDENTIFICATION</scope>
    <source>
        <strain evidence="2">MAF</strain>
    </source>
</reference>
<dbReference type="AlphaFoldDB" id="A0A182V4F6"/>
<keyword evidence="3" id="KW-1185">Reference proteome</keyword>
<accession>A0A182V4F6</accession>
<evidence type="ECO:0000256" key="1">
    <source>
        <dbReference type="SAM" id="MobiDB-lite"/>
    </source>
</evidence>
<dbReference type="EnsemblMetazoa" id="AMEM008670-RA">
    <property type="protein sequence ID" value="AMEM008670-PA"/>
    <property type="gene ID" value="AMEM008670"/>
</dbReference>
<evidence type="ECO:0000313" key="2">
    <source>
        <dbReference type="EnsemblMetazoa" id="AMEM008670-PA"/>
    </source>
</evidence>
<sequence length="109" mass="11858">MALSSDPYEQKLYHMFQAHSSPGNGALDRDALVKLCHTLELKERGHLLVKCLMTGSKTHVSFREFREGLLHILGGNDGSSTQPAGTGDLDAAATSPSTRSRKAYEESVQ</sequence>
<dbReference type="VEuPathDB" id="VectorBase:AMEM21_014386"/>
<dbReference type="InterPro" id="IPR011992">
    <property type="entry name" value="EF-hand-dom_pair"/>
</dbReference>
<dbReference type="SUPFAM" id="SSF47473">
    <property type="entry name" value="EF-hand"/>
    <property type="match status" value="1"/>
</dbReference>
<evidence type="ECO:0000313" key="3">
    <source>
        <dbReference type="Proteomes" id="UP000075903"/>
    </source>
</evidence>
<feature type="region of interest" description="Disordered" evidence="1">
    <location>
        <begin position="74"/>
        <end position="109"/>
    </location>
</feature>
<protein>
    <recommendedName>
        <fullName evidence="4">EF-hand domain-containing protein</fullName>
    </recommendedName>
</protein>
<evidence type="ECO:0008006" key="4">
    <source>
        <dbReference type="Google" id="ProtNLM"/>
    </source>
</evidence>